<reference evidence="10 11" key="1">
    <citation type="submission" date="2020-10" db="EMBL/GenBank/DDBJ databases">
        <title>Olsenella immobilis sp.nov., isolated from the mud in a fermentation cellar used for the production of Chinese strong-flavoured liquor.</title>
        <authorList>
            <person name="Lu L."/>
        </authorList>
    </citation>
    <scope>NUCLEOTIDE SEQUENCE [LARGE SCALE GENOMIC DNA]</scope>
    <source>
        <strain evidence="10 11">LZLJ-2</strain>
    </source>
</reference>
<feature type="binding site" evidence="7">
    <location>
        <position position="229"/>
    </location>
    <ligand>
        <name>substrate</name>
    </ligand>
</feature>
<dbReference type="GO" id="GO:0046872">
    <property type="term" value="F:metal ion binding"/>
    <property type="evidence" value="ECO:0007669"/>
    <property type="project" value="UniProtKB-KW"/>
</dbReference>
<dbReference type="InterPro" id="IPR006680">
    <property type="entry name" value="Amidohydro-rel"/>
</dbReference>
<organism evidence="10 11">
    <name type="scientific">Thermophilibacter immobilis</name>
    <dbReference type="NCBI Taxonomy" id="2779519"/>
    <lineage>
        <taxon>Bacteria</taxon>
        <taxon>Bacillati</taxon>
        <taxon>Actinomycetota</taxon>
        <taxon>Coriobacteriia</taxon>
        <taxon>Coriobacteriales</taxon>
        <taxon>Atopobiaceae</taxon>
        <taxon>Thermophilibacter</taxon>
    </lineage>
</organism>
<comment type="cofactor">
    <cofactor evidence="8">
        <name>a divalent metal cation</name>
        <dbReference type="ChEBI" id="CHEBI:60240"/>
    </cofactor>
    <text evidence="8">Binds 1 divalent metal cation per subunit.</text>
</comment>
<dbReference type="InterPro" id="IPR003764">
    <property type="entry name" value="GlcNAc_6-P_deAcase"/>
</dbReference>
<dbReference type="PIRSF" id="PIRSF038994">
    <property type="entry name" value="NagA"/>
    <property type="match status" value="1"/>
</dbReference>
<accession>A0A7S7RV02</accession>
<dbReference type="Pfam" id="PF01979">
    <property type="entry name" value="Amidohydro_1"/>
    <property type="match status" value="1"/>
</dbReference>
<dbReference type="EMBL" id="CP063767">
    <property type="protein sequence ID" value="QOY60977.1"/>
    <property type="molecule type" value="Genomic_DNA"/>
</dbReference>
<evidence type="ECO:0000256" key="7">
    <source>
        <dbReference type="PIRSR" id="PIRSR038994-2"/>
    </source>
</evidence>
<dbReference type="Proteomes" id="UP000593735">
    <property type="component" value="Chromosome"/>
</dbReference>
<dbReference type="CDD" id="cd00854">
    <property type="entry name" value="NagA"/>
    <property type="match status" value="1"/>
</dbReference>
<feature type="binding site" evidence="7">
    <location>
        <begin position="310"/>
        <end position="312"/>
    </location>
    <ligand>
        <name>substrate</name>
    </ligand>
</feature>
<dbReference type="AlphaFoldDB" id="A0A7S7RV02"/>
<dbReference type="KEGG" id="tio:INP52_01830"/>
<feature type="binding site" evidence="8">
    <location>
        <position position="218"/>
    </location>
    <ligand>
        <name>Zn(2+)</name>
        <dbReference type="ChEBI" id="CHEBI:29105"/>
    </ligand>
</feature>
<dbReference type="SUPFAM" id="SSF51338">
    <property type="entry name" value="Composite domain of metallo-dependent hydrolases"/>
    <property type="match status" value="1"/>
</dbReference>
<feature type="binding site" evidence="7">
    <location>
        <begin position="221"/>
        <end position="222"/>
    </location>
    <ligand>
        <name>substrate</name>
    </ligand>
</feature>
<feature type="binding site" evidence="7">
    <location>
        <position position="142"/>
    </location>
    <ligand>
        <name>substrate</name>
    </ligand>
</feature>
<evidence type="ECO:0000256" key="5">
    <source>
        <dbReference type="PIRNR" id="PIRNR038994"/>
    </source>
</evidence>
<keyword evidence="4 5" id="KW-0119">Carbohydrate metabolism</keyword>
<dbReference type="PANTHER" id="PTHR11113:SF14">
    <property type="entry name" value="N-ACETYLGLUCOSAMINE-6-PHOSPHATE DEACETYLASE"/>
    <property type="match status" value="1"/>
</dbReference>
<feature type="domain" description="Amidohydrolase-related" evidence="9">
    <location>
        <begin position="50"/>
        <end position="382"/>
    </location>
</feature>
<feature type="binding site" evidence="8">
    <location>
        <position position="197"/>
    </location>
    <ligand>
        <name>Zn(2+)</name>
        <dbReference type="ChEBI" id="CHEBI:29105"/>
    </ligand>
</feature>
<dbReference type="Gene3D" id="2.30.40.10">
    <property type="entry name" value="Urease, subunit C, domain 1"/>
    <property type="match status" value="1"/>
</dbReference>
<dbReference type="PANTHER" id="PTHR11113">
    <property type="entry name" value="N-ACETYLGLUCOSAMINE-6-PHOSPHATE DEACETYLASE"/>
    <property type="match status" value="1"/>
</dbReference>
<feature type="binding site" evidence="7">
    <location>
        <position position="253"/>
    </location>
    <ligand>
        <name>substrate</name>
    </ligand>
</feature>
<sequence length="384" mass="40744">MSTYAIYADRFVLPGSLAGPGYLPVVDGKFGPFTTEKPAGEVVDLSGSWIAPGLVDTHIHGFYDHATADIDAAGVNVSSAALARRGTTSWLPTTFTETPEHIGEACASIAEADESREPGFVGARIQGIYLEGPFFTMKHVGAQNPAFLIDPSVEVFDDWQRRAGGRVVKSALAPERDGSVAYVTALDERGVVTCIGHTDATYDQALAAVNAGASCFVHTYNGMRGLHHRDPGVVGCAMTTPSTYAELICDGHHVTPAAVDAVVRSKGWDHVVLITDCLGCGGMPEGEYVSGGLPVVMRDGACYLRDKDSLAGSVATLAEVVKNVYDWGIVTADQAIRMATEVAARSARVDDRCGFIKPGRLADFVVFDKDLELKATYLAGELVK</sequence>
<evidence type="ECO:0000256" key="8">
    <source>
        <dbReference type="PIRSR" id="PIRSR038994-3"/>
    </source>
</evidence>
<feature type="active site" description="Proton donor/acceptor" evidence="6">
    <location>
        <position position="276"/>
    </location>
</feature>
<dbReference type="SUPFAM" id="SSF51556">
    <property type="entry name" value="Metallo-dependent hydrolases"/>
    <property type="match status" value="1"/>
</dbReference>
<keyword evidence="3 5" id="KW-0378">Hydrolase</keyword>
<evidence type="ECO:0000256" key="4">
    <source>
        <dbReference type="ARBA" id="ARBA00023277"/>
    </source>
</evidence>
<dbReference type="EC" id="3.5.1.25" evidence="10"/>
<protein>
    <submittedName>
        <fullName evidence="10">N-acetylglucosamine-6-phosphate deacetylase</fullName>
        <ecNumber evidence="10">3.5.1.25</ecNumber>
    </submittedName>
</protein>
<feature type="binding site" evidence="8">
    <location>
        <position position="131"/>
    </location>
    <ligand>
        <name>Zn(2+)</name>
        <dbReference type="ChEBI" id="CHEBI:29105"/>
    </ligand>
</feature>
<evidence type="ECO:0000256" key="3">
    <source>
        <dbReference type="ARBA" id="ARBA00022801"/>
    </source>
</evidence>
<dbReference type="InterPro" id="IPR011059">
    <property type="entry name" value="Metal-dep_hydrolase_composite"/>
</dbReference>
<dbReference type="NCBIfam" id="TIGR00221">
    <property type="entry name" value="nagA"/>
    <property type="match status" value="1"/>
</dbReference>
<dbReference type="GO" id="GO:0006046">
    <property type="term" value="P:N-acetylglucosamine catabolic process"/>
    <property type="evidence" value="ECO:0007669"/>
    <property type="project" value="TreeGrafter"/>
</dbReference>
<evidence type="ECO:0000313" key="11">
    <source>
        <dbReference type="Proteomes" id="UP000593735"/>
    </source>
</evidence>
<dbReference type="RefSeq" id="WP_194371893.1">
    <property type="nucleotide sequence ID" value="NZ_CP063767.1"/>
</dbReference>
<proteinExistence type="inferred from homology"/>
<keyword evidence="2 8" id="KW-0479">Metal-binding</keyword>
<gene>
    <name evidence="10" type="primary">nagA</name>
    <name evidence="10" type="ORF">INP52_01830</name>
</gene>
<dbReference type="InterPro" id="IPR032466">
    <property type="entry name" value="Metal_Hydrolase"/>
</dbReference>
<keyword evidence="11" id="KW-1185">Reference proteome</keyword>
<dbReference type="Gene3D" id="3.20.20.140">
    <property type="entry name" value="Metal-dependent hydrolases"/>
    <property type="match status" value="1"/>
</dbReference>
<evidence type="ECO:0000256" key="1">
    <source>
        <dbReference type="ARBA" id="ARBA00010716"/>
    </source>
</evidence>
<comment type="similarity">
    <text evidence="1 5">Belongs to the metallo-dependent hydrolases superfamily. NagA family.</text>
</comment>
<evidence type="ECO:0000256" key="2">
    <source>
        <dbReference type="ARBA" id="ARBA00022723"/>
    </source>
</evidence>
<evidence type="ECO:0000259" key="9">
    <source>
        <dbReference type="Pfam" id="PF01979"/>
    </source>
</evidence>
<name>A0A7S7RV02_9ACTN</name>
<evidence type="ECO:0000313" key="10">
    <source>
        <dbReference type="EMBL" id="QOY60977.1"/>
    </source>
</evidence>
<dbReference type="GO" id="GO:0008448">
    <property type="term" value="F:N-acetylglucosamine-6-phosphate deacetylase activity"/>
    <property type="evidence" value="ECO:0007669"/>
    <property type="project" value="UniProtKB-EC"/>
</dbReference>
<evidence type="ECO:0000256" key="6">
    <source>
        <dbReference type="PIRSR" id="PIRSR038994-1"/>
    </source>
</evidence>